<protein>
    <recommendedName>
        <fullName evidence="6">Fibronectin type-III domain-containing protein</fullName>
    </recommendedName>
</protein>
<dbReference type="Proteomes" id="UP001374579">
    <property type="component" value="Unassembled WGS sequence"/>
</dbReference>
<gene>
    <name evidence="4" type="ORF">V1264_017422</name>
</gene>
<keyword evidence="3" id="KW-0732">Signal</keyword>
<comment type="caution">
    <text evidence="4">The sequence shown here is derived from an EMBL/GenBank/DDBJ whole genome shotgun (WGS) entry which is preliminary data.</text>
</comment>
<organism evidence="4 5">
    <name type="scientific">Littorina saxatilis</name>
    <dbReference type="NCBI Taxonomy" id="31220"/>
    <lineage>
        <taxon>Eukaryota</taxon>
        <taxon>Metazoa</taxon>
        <taxon>Spiralia</taxon>
        <taxon>Lophotrochozoa</taxon>
        <taxon>Mollusca</taxon>
        <taxon>Gastropoda</taxon>
        <taxon>Caenogastropoda</taxon>
        <taxon>Littorinimorpha</taxon>
        <taxon>Littorinoidea</taxon>
        <taxon>Littorinidae</taxon>
        <taxon>Littorina</taxon>
    </lineage>
</organism>
<feature type="chain" id="PRO_5043025049" description="Fibronectin type-III domain-containing protein" evidence="3">
    <location>
        <begin position="25"/>
        <end position="571"/>
    </location>
</feature>
<name>A0AAN9GGQ0_9CAEN</name>
<accession>A0AAN9GGQ0</accession>
<feature type="transmembrane region" description="Helical" evidence="2">
    <location>
        <begin position="362"/>
        <end position="382"/>
    </location>
</feature>
<sequence>MMDERSRIFRYVCLLTLFLNTVSSYKCANIDFPTTNEHVSVTEFSNLKIPFNIRNYCVDTNIGEYTITVKHGSNPAICNLTNSQYGCTPEGEQWCKCPKNEGGLYYLVKTVSRTEGGEWTWCVRTAQDIPDSASINVIVTYPPSVSRLFLNQDGLHLQTLAHNSSVDIVCQIEKGNPDITTPVRLLRNNGTEIKSLEQLDDLHFKNVIQHVQCEDMGYVSCDMHKSGARDVSVEKTLLLVECPPKIIRFSTKAKTSSLCFFFRSHTPTITKVKLDTYEAPDDNAEGEKGIRRTLVIQTPSPEMVSGSPPDLKIEVDVTDLLNEGLSHWQLELSNKVGSDSFSFYLEPNRTVTGQETPLTKSILSISISCGAVLIVVFIFVIIRRRRRILHVYQNSAIIATHHLGRPLQHQPLANQGERVAMQELEEAQSRRSNGSHSSSNNTYEEVDDISADAEEDPSQNTSGNKPESSTGDSYLHPVSSTADLTASPKPTSVDEIENACSPPTESCVKLASAGFEVNVKSKGMPTLTTGVDESVMQVDEHDGDDEALSKLVGSGECGEDISEQLYENTAL</sequence>
<feature type="compositionally biased region" description="Polar residues" evidence="1">
    <location>
        <begin position="458"/>
        <end position="490"/>
    </location>
</feature>
<feature type="signal peptide" evidence="3">
    <location>
        <begin position="1"/>
        <end position="24"/>
    </location>
</feature>
<evidence type="ECO:0008006" key="6">
    <source>
        <dbReference type="Google" id="ProtNLM"/>
    </source>
</evidence>
<dbReference type="EMBL" id="JBAMIC010000007">
    <property type="protein sequence ID" value="KAK7106130.1"/>
    <property type="molecule type" value="Genomic_DNA"/>
</dbReference>
<keyword evidence="2" id="KW-1133">Transmembrane helix</keyword>
<evidence type="ECO:0000256" key="2">
    <source>
        <dbReference type="SAM" id="Phobius"/>
    </source>
</evidence>
<keyword evidence="5" id="KW-1185">Reference proteome</keyword>
<feature type="region of interest" description="Disordered" evidence="1">
    <location>
        <begin position="424"/>
        <end position="503"/>
    </location>
</feature>
<proteinExistence type="predicted"/>
<reference evidence="4 5" key="1">
    <citation type="submission" date="2024-02" db="EMBL/GenBank/DDBJ databases">
        <title>Chromosome-scale genome assembly of the rough periwinkle Littorina saxatilis.</title>
        <authorList>
            <person name="De Jode A."/>
            <person name="Faria R."/>
            <person name="Formenti G."/>
            <person name="Sims Y."/>
            <person name="Smith T.P."/>
            <person name="Tracey A."/>
            <person name="Wood J.M.D."/>
            <person name="Zagrodzka Z.B."/>
            <person name="Johannesson K."/>
            <person name="Butlin R.K."/>
            <person name="Leder E.H."/>
        </authorList>
    </citation>
    <scope>NUCLEOTIDE SEQUENCE [LARGE SCALE GENOMIC DNA]</scope>
    <source>
        <strain evidence="4">Snail1</strain>
        <tissue evidence="4">Muscle</tissue>
    </source>
</reference>
<feature type="compositionally biased region" description="Low complexity" evidence="1">
    <location>
        <begin position="430"/>
        <end position="441"/>
    </location>
</feature>
<dbReference type="AlphaFoldDB" id="A0AAN9GGQ0"/>
<feature type="compositionally biased region" description="Acidic residues" evidence="1">
    <location>
        <begin position="444"/>
        <end position="457"/>
    </location>
</feature>
<evidence type="ECO:0000313" key="5">
    <source>
        <dbReference type="Proteomes" id="UP001374579"/>
    </source>
</evidence>
<keyword evidence="2" id="KW-0812">Transmembrane</keyword>
<keyword evidence="2" id="KW-0472">Membrane</keyword>
<evidence type="ECO:0000256" key="3">
    <source>
        <dbReference type="SAM" id="SignalP"/>
    </source>
</evidence>
<evidence type="ECO:0000313" key="4">
    <source>
        <dbReference type="EMBL" id="KAK7106130.1"/>
    </source>
</evidence>
<evidence type="ECO:0000256" key="1">
    <source>
        <dbReference type="SAM" id="MobiDB-lite"/>
    </source>
</evidence>